<dbReference type="RefSeq" id="WP_129786849.1">
    <property type="nucleotide sequence ID" value="NZ_RZHH01000012.1"/>
</dbReference>
<dbReference type="AlphaFoldDB" id="A0A482T767"/>
<comment type="caution">
    <text evidence="2">The sequence shown here is derived from an EMBL/GenBank/DDBJ whole genome shotgun (WGS) entry which is preliminary data.</text>
</comment>
<evidence type="ECO:0000313" key="2">
    <source>
        <dbReference type="EMBL" id="RYJ07709.1"/>
    </source>
</evidence>
<organism evidence="2 3">
    <name type="scientific">Halogeometricum borinquense</name>
    <dbReference type="NCBI Taxonomy" id="60847"/>
    <lineage>
        <taxon>Archaea</taxon>
        <taxon>Methanobacteriati</taxon>
        <taxon>Methanobacteriota</taxon>
        <taxon>Stenosarchaea group</taxon>
        <taxon>Halobacteria</taxon>
        <taxon>Halobacteriales</taxon>
        <taxon>Haloferacaceae</taxon>
        <taxon>Halogeometricum</taxon>
    </lineage>
</organism>
<name>A0A482T767_9EURY</name>
<reference evidence="2 3" key="1">
    <citation type="submission" date="2018-12" db="EMBL/GenBank/DDBJ databases">
        <title>Genome analysis provides insights into bioremediation potentialities of Halogeometricum borinquense strain N11.</title>
        <authorList>
            <person name="Najjari A."/>
            <person name="Youssef N."/>
            <person name="Fhoula I."/>
            <person name="Ben Dhia O."/>
            <person name="Mahjoubi M."/>
            <person name="Ouzari H.I."/>
            <person name="Cherif A."/>
        </authorList>
    </citation>
    <scope>NUCLEOTIDE SEQUENCE [LARGE SCALE GENOMIC DNA]</scope>
    <source>
        <strain evidence="2 3">N11</strain>
    </source>
</reference>
<dbReference type="Proteomes" id="UP000294028">
    <property type="component" value="Unassembled WGS sequence"/>
</dbReference>
<proteinExistence type="predicted"/>
<evidence type="ECO:0000256" key="1">
    <source>
        <dbReference type="SAM" id="MobiDB-lite"/>
    </source>
</evidence>
<gene>
    <name evidence="2" type="ORF">ELS19_19945</name>
</gene>
<dbReference type="PROSITE" id="PS51257">
    <property type="entry name" value="PROKAR_LIPOPROTEIN"/>
    <property type="match status" value="1"/>
</dbReference>
<accession>A0A482T767</accession>
<protein>
    <submittedName>
        <fullName evidence="2">Branched-chain amino acid ABC transporter substrate-binding protein</fullName>
    </submittedName>
</protein>
<feature type="compositionally biased region" description="Low complexity" evidence="1">
    <location>
        <begin position="43"/>
        <end position="58"/>
    </location>
</feature>
<feature type="region of interest" description="Disordered" evidence="1">
    <location>
        <begin position="36"/>
        <end position="65"/>
    </location>
</feature>
<sequence length="146" mass="15569">MASDYRTTCRQFVAGTNATLTAGLAGCAFTGGADGRTGEIPESSSQTLTTESTTATTSDEMAPSASYEACMEPVGRLLTAVREGNVYPGAFGSQGPLVNLHQTGLVAQRLHPDKFGEFESERFPKAAAEKQLFDCQREKEIIQGRL</sequence>
<dbReference type="EMBL" id="RZHH01000012">
    <property type="protein sequence ID" value="RYJ07709.1"/>
    <property type="molecule type" value="Genomic_DNA"/>
</dbReference>
<evidence type="ECO:0000313" key="3">
    <source>
        <dbReference type="Proteomes" id="UP000294028"/>
    </source>
</evidence>